<dbReference type="Pfam" id="PF23580">
    <property type="entry name" value="Znf_XAF1_N"/>
    <property type="match status" value="1"/>
</dbReference>
<gene>
    <name evidence="5" type="ORF">PG994_002517</name>
</gene>
<dbReference type="InterPro" id="IPR004854">
    <property type="entry name" value="Ufd1-like"/>
</dbReference>
<dbReference type="RefSeq" id="XP_066719781.1">
    <property type="nucleotide sequence ID" value="XM_066853926.1"/>
</dbReference>
<dbReference type="EMBL" id="JAQQWL010000003">
    <property type="protein sequence ID" value="KAK8078710.1"/>
    <property type="molecule type" value="Genomic_DNA"/>
</dbReference>
<dbReference type="Proteomes" id="UP001480595">
    <property type="component" value="Unassembled WGS sequence"/>
</dbReference>
<dbReference type="InterPro" id="IPR042299">
    <property type="entry name" value="Ufd1-like_Nn"/>
</dbReference>
<dbReference type="GeneID" id="92086989"/>
<organism evidence="5 6">
    <name type="scientific">Apiospora phragmitis</name>
    <dbReference type="NCBI Taxonomy" id="2905665"/>
    <lineage>
        <taxon>Eukaryota</taxon>
        <taxon>Fungi</taxon>
        <taxon>Dikarya</taxon>
        <taxon>Ascomycota</taxon>
        <taxon>Pezizomycotina</taxon>
        <taxon>Sordariomycetes</taxon>
        <taxon>Xylariomycetidae</taxon>
        <taxon>Amphisphaeriales</taxon>
        <taxon>Apiosporaceae</taxon>
        <taxon>Apiospora</taxon>
    </lineage>
</organism>
<keyword evidence="6" id="KW-1185">Reference proteome</keyword>
<dbReference type="Pfam" id="PF24503">
    <property type="entry name" value="DUF7590"/>
    <property type="match status" value="1"/>
</dbReference>
<dbReference type="InterPro" id="IPR055417">
    <property type="entry name" value="UFD1_N1"/>
</dbReference>
<feature type="region of interest" description="Disordered" evidence="3">
    <location>
        <begin position="133"/>
        <end position="164"/>
    </location>
</feature>
<dbReference type="Gene3D" id="3.10.330.10">
    <property type="match status" value="1"/>
</dbReference>
<keyword evidence="2" id="KW-0833">Ubl conjugation pathway</keyword>
<dbReference type="InterPro" id="IPR013087">
    <property type="entry name" value="Znf_C2H2_type"/>
</dbReference>
<feature type="domain" description="C2H2-type" evidence="4">
    <location>
        <begin position="461"/>
        <end position="483"/>
    </location>
</feature>
<comment type="caution">
    <text evidence="5">The sequence shown here is derived from an EMBL/GenBank/DDBJ whole genome shotgun (WGS) entry which is preliminary data.</text>
</comment>
<accession>A0ABR1W866</accession>
<reference evidence="5 6" key="1">
    <citation type="submission" date="2023-01" db="EMBL/GenBank/DDBJ databases">
        <title>Analysis of 21 Apiospora genomes using comparative genomics revels a genus with tremendous synthesis potential of carbohydrate active enzymes and secondary metabolites.</title>
        <authorList>
            <person name="Sorensen T."/>
        </authorList>
    </citation>
    <scope>NUCLEOTIDE SEQUENCE [LARGE SCALE GENOMIC DNA]</scope>
    <source>
        <strain evidence="5 6">CBS 135458</strain>
    </source>
</reference>
<dbReference type="PANTHER" id="PTHR12555">
    <property type="entry name" value="UBIQUITIN FUSION DEGRADATON PROTEIN 1"/>
    <property type="match status" value="1"/>
</dbReference>
<comment type="similarity">
    <text evidence="1">Belongs to the UFD1 family.</text>
</comment>
<evidence type="ECO:0000313" key="5">
    <source>
        <dbReference type="EMBL" id="KAK8078710.1"/>
    </source>
</evidence>
<evidence type="ECO:0000313" key="6">
    <source>
        <dbReference type="Proteomes" id="UP001480595"/>
    </source>
</evidence>
<protein>
    <recommendedName>
        <fullName evidence="4">C2H2-type domain-containing protein</fullName>
    </recommendedName>
</protein>
<dbReference type="InterPro" id="IPR055418">
    <property type="entry name" value="UFD1_N2"/>
</dbReference>
<dbReference type="Pfam" id="PF24842">
    <property type="entry name" value="UFD1_N2"/>
    <property type="match status" value="1"/>
</dbReference>
<sequence>MEERLPLIKWSATFAVADPATATATAKNLPGDNIILPQSALEQLMAATTAASSEWESRPTPISRSRDNPYYEFEEIPVVGNQRVLGPFTFRLVNQANGNAVHAGVREFSAEEGEVALSPYLLDALGIDPKELSPAAAQDGTSAEDAVDLADEAKSSTTTTTTTRPQITIHAKQLPKGKYVRLRPLEAGYDPEDWKSLLERQLRESYTTLTKGALLSVKGVKGQTFQFLMDKFLPEGDGVCVVDTDLEVDIEALNEEQARETVRQIMAKSQRAPGTAAGSSQGREISIWKAAEGQVMPGDYVDYVLPSWDRSQPLQIEISGLPDDGDAVDLFVSTKAMRQRALPRDTEHVFGVFTATGNIKTLVIQPTNAEMDGVKQLQISVHGYSSSRSGSDSTAPAPTRFTLRAQSVAAESNTGKDDSAIQATAQAGGPDEEQCSNCHQWVPGRTMVLHESFCRRNNITCPQCGGVFKKDSGEWQHHWHCPHDDGHGSSEASKAKHDDVFHTDRQCPNCPFQTNSMPDLARHRTSTLLSGITAHEVADGARTADCHLCGKIVRLRDMGTHFKHHELDKAQRTKPPICRNPNCGRTLHGVGRGGAVSGTQMGQGPGNDLGLCSMCFAPLYVQLHDPEGKALRRRIERRYLSQLLQGQGSSTQAILPEIQPLMAAIPNSSEPMFFCVDETNCKRRDVAELLAAMGVWALEWCVAACEAEGVDPVMAREWLKNWAPTVSQASD</sequence>
<dbReference type="PROSITE" id="PS00028">
    <property type="entry name" value="ZINC_FINGER_C2H2_1"/>
    <property type="match status" value="1"/>
</dbReference>
<evidence type="ECO:0000256" key="1">
    <source>
        <dbReference type="ARBA" id="ARBA00006043"/>
    </source>
</evidence>
<evidence type="ECO:0000256" key="3">
    <source>
        <dbReference type="SAM" id="MobiDB-lite"/>
    </source>
</evidence>
<proteinExistence type="inferred from homology"/>
<name>A0ABR1W866_9PEZI</name>
<dbReference type="PANTHER" id="PTHR12555:SF15">
    <property type="entry name" value="FUSION DEGRADATION PROTEIN (UFD1), PUTATIVE (AFU_ORTHOLOGUE AFUA_4G04640)-RELATED"/>
    <property type="match status" value="1"/>
</dbReference>
<evidence type="ECO:0000256" key="2">
    <source>
        <dbReference type="ARBA" id="ARBA00022786"/>
    </source>
</evidence>
<dbReference type="Gene3D" id="2.40.40.50">
    <property type="entry name" value="Ubiquitin fusion degradation protein UFD1, N-terminal domain"/>
    <property type="match status" value="1"/>
</dbReference>
<dbReference type="Pfam" id="PF03152">
    <property type="entry name" value="UFD1_N1"/>
    <property type="match status" value="1"/>
</dbReference>
<evidence type="ECO:0000259" key="4">
    <source>
        <dbReference type="PROSITE" id="PS00028"/>
    </source>
</evidence>
<dbReference type="InterPro" id="IPR056012">
    <property type="entry name" value="DUF7590"/>
</dbReference>